<keyword evidence="2" id="KW-0347">Helicase</keyword>
<dbReference type="Gene3D" id="3.40.50.300">
    <property type="entry name" value="P-loop containing nucleotide triphosphate hydrolases"/>
    <property type="match status" value="1"/>
</dbReference>
<dbReference type="SUPFAM" id="SSF52540">
    <property type="entry name" value="P-loop containing nucleoside triphosphate hydrolases"/>
    <property type="match status" value="1"/>
</dbReference>
<sequence length="420" mass="47704">MTLLRLLKTRDRFEKLYRSVPEQGIDDNTRTILKDFGRYFDANPGIKVIEPGPFATYFSLLHPKLKPETIGVYKARFKEIGKDPEPGTEDGILERLVSVRTAAKLQQLLEDFDGGEADLSAALRVINDEHEQFFMRRKKHPKVRDRIEDILEEDENDTGFHWRLNCLNGSMRPLRAGDFGIIGARVDTGKSSFIASELTFMAPQVDQLYPDRERTIVWFNNEGPGKRIKHRLYNAALEESTKELIKRKQAGTIYDDYVQALGGRDLIYVFDVHDYTMSELEDIVKELDPAIVIIDMLDNVQADGQALNGGTRTDQILEWLYQRARVWAVKYDCAVLATSQLSGEAEGEIYPKQSMLANSKTGKAGAADVIVMVGRSDSPDLQNSRFISLPKNKKRRDGGVQDPRREVTFDGPRSIFKDPE</sequence>
<keyword evidence="2" id="KW-0547">Nucleotide-binding</keyword>
<evidence type="ECO:0000313" key="3">
    <source>
        <dbReference type="Proteomes" id="UP000030924"/>
    </source>
</evidence>
<feature type="region of interest" description="Disordered" evidence="1">
    <location>
        <begin position="377"/>
        <end position="420"/>
    </location>
</feature>
<evidence type="ECO:0000256" key="1">
    <source>
        <dbReference type="SAM" id="MobiDB-lite"/>
    </source>
</evidence>
<feature type="compositionally biased region" description="Basic and acidic residues" evidence="1">
    <location>
        <begin position="397"/>
        <end position="408"/>
    </location>
</feature>
<proteinExistence type="predicted"/>
<accession>A0A0A8KWW6</accession>
<keyword evidence="2" id="KW-0067">ATP-binding</keyword>
<keyword evidence="2" id="KW-0378">Hydrolase</keyword>
<dbReference type="Pfam" id="PF13481">
    <property type="entry name" value="AAA_25"/>
    <property type="match status" value="1"/>
</dbReference>
<dbReference type="Proteomes" id="UP000030924">
    <property type="component" value="Segment"/>
</dbReference>
<reference evidence="2 3" key="1">
    <citation type="submission" date="2013-10" db="EMBL/GenBank/DDBJ databases">
        <title>Novel phages display a temperature dependent lifestyle choice that underpins the population dynamics of a tropical bacterial pathogen.</title>
        <authorList>
            <person name="Shan J."/>
            <person name="Korbrisate S."/>
            <person name="Adler-Lazer N."/>
            <person name="Clokie M."/>
            <person name="Galyov E."/>
        </authorList>
    </citation>
    <scope>NUCLEOTIDE SEQUENCE [LARGE SCALE GENOMIC DNA]</scope>
</reference>
<name>A0A0A8KWW6_9CAUD</name>
<dbReference type="GO" id="GO:0004386">
    <property type="term" value="F:helicase activity"/>
    <property type="evidence" value="ECO:0007669"/>
    <property type="project" value="UniProtKB-KW"/>
</dbReference>
<gene>
    <name evidence="2" type="primary">gp25c</name>
</gene>
<dbReference type="InterPro" id="IPR027417">
    <property type="entry name" value="P-loop_NTPase"/>
</dbReference>
<organism evidence="2 3">
    <name type="scientific">Burkholderia phage Bp-AMP4</name>
    <dbReference type="NCBI Taxonomy" id="1437329"/>
    <lineage>
        <taxon>Viruses</taxon>
        <taxon>Duplodnaviria</taxon>
        <taxon>Heunggongvirae</taxon>
        <taxon>Uroviricota</taxon>
        <taxon>Caudoviricetes</taxon>
        <taxon>Autographivirales</taxon>
        <taxon>Autonotataviridae</taxon>
        <taxon>Ampunavirus</taxon>
        <taxon>Ampunavirus BpAMP1</taxon>
    </lineage>
</organism>
<dbReference type="EMBL" id="HG796221">
    <property type="protein sequence ID" value="CDL65257.1"/>
    <property type="molecule type" value="Genomic_DNA"/>
</dbReference>
<evidence type="ECO:0000313" key="2">
    <source>
        <dbReference type="EMBL" id="CDL65257.1"/>
    </source>
</evidence>
<protein>
    <submittedName>
        <fullName evidence="2">Putative Replicative DNA helicase</fullName>
    </submittedName>
</protein>